<dbReference type="AlphaFoldDB" id="A0A4Y2NLS8"/>
<evidence type="ECO:0000313" key="1">
    <source>
        <dbReference type="EMBL" id="GBN39794.1"/>
    </source>
</evidence>
<evidence type="ECO:0000313" key="2">
    <source>
        <dbReference type="Proteomes" id="UP000499080"/>
    </source>
</evidence>
<organism evidence="1 2">
    <name type="scientific">Araneus ventricosus</name>
    <name type="common">Orbweaver spider</name>
    <name type="synonym">Epeira ventricosa</name>
    <dbReference type="NCBI Taxonomy" id="182803"/>
    <lineage>
        <taxon>Eukaryota</taxon>
        <taxon>Metazoa</taxon>
        <taxon>Ecdysozoa</taxon>
        <taxon>Arthropoda</taxon>
        <taxon>Chelicerata</taxon>
        <taxon>Arachnida</taxon>
        <taxon>Araneae</taxon>
        <taxon>Araneomorphae</taxon>
        <taxon>Entelegynae</taxon>
        <taxon>Araneoidea</taxon>
        <taxon>Araneidae</taxon>
        <taxon>Araneus</taxon>
    </lineage>
</organism>
<name>A0A4Y2NLS8_ARAVE</name>
<keyword evidence="2" id="KW-1185">Reference proteome</keyword>
<dbReference type="Proteomes" id="UP000499080">
    <property type="component" value="Unassembled WGS sequence"/>
</dbReference>
<gene>
    <name evidence="1" type="ORF">AVEN_217724_1</name>
</gene>
<dbReference type="EMBL" id="BGPR01009401">
    <property type="protein sequence ID" value="GBN39794.1"/>
    <property type="molecule type" value="Genomic_DNA"/>
</dbReference>
<sequence>MSEGRGFQESEPHVVLQFLGIPNFPNCWKFRSVSSMNSFFLAVENIVMGAGQAAYFQRGADCSKKDNIGEVELIFEHPTNLSIFVVLFFYSSEMGRFLFELCLHKA</sequence>
<reference evidence="1 2" key="1">
    <citation type="journal article" date="2019" name="Sci. Rep.">
        <title>Orb-weaving spider Araneus ventricosus genome elucidates the spidroin gene catalogue.</title>
        <authorList>
            <person name="Kono N."/>
            <person name="Nakamura H."/>
            <person name="Ohtoshi R."/>
            <person name="Moran D.A.P."/>
            <person name="Shinohara A."/>
            <person name="Yoshida Y."/>
            <person name="Fujiwara M."/>
            <person name="Mori M."/>
            <person name="Tomita M."/>
            <person name="Arakawa K."/>
        </authorList>
    </citation>
    <scope>NUCLEOTIDE SEQUENCE [LARGE SCALE GENOMIC DNA]</scope>
</reference>
<comment type="caution">
    <text evidence="1">The sequence shown here is derived from an EMBL/GenBank/DDBJ whole genome shotgun (WGS) entry which is preliminary data.</text>
</comment>
<protein>
    <submittedName>
        <fullName evidence="1">Uncharacterized protein</fullName>
    </submittedName>
</protein>
<proteinExistence type="predicted"/>
<accession>A0A4Y2NLS8</accession>